<dbReference type="CDD" id="cd21450">
    <property type="entry name" value="DLC-like_DYNLL1-like"/>
    <property type="match status" value="1"/>
</dbReference>
<dbReference type="Pfam" id="PF01221">
    <property type="entry name" value="Dynein_light"/>
    <property type="match status" value="1"/>
</dbReference>
<keyword evidence="3" id="KW-1185">Reference proteome</keyword>
<organism evidence="2 3">
    <name type="scientific">Pseudoloma neurophilia</name>
    <dbReference type="NCBI Taxonomy" id="146866"/>
    <lineage>
        <taxon>Eukaryota</taxon>
        <taxon>Fungi</taxon>
        <taxon>Fungi incertae sedis</taxon>
        <taxon>Microsporidia</taxon>
        <taxon>Pseudoloma</taxon>
    </lineage>
</organism>
<dbReference type="InterPro" id="IPR001372">
    <property type="entry name" value="Dynein_light_chain_typ-1/2"/>
</dbReference>
<accession>A0A0R0LY70</accession>
<gene>
    <name evidence="2" type="ORF">M153_3250005365</name>
</gene>
<dbReference type="InterPro" id="IPR037177">
    <property type="entry name" value="DLC_sf"/>
</dbReference>
<reference evidence="2 3" key="1">
    <citation type="submission" date="2015-07" db="EMBL/GenBank/DDBJ databases">
        <title>The genome of Pseudoloma neurophilia, a relevant intracellular parasite of the zebrafish.</title>
        <authorList>
            <person name="Ndikumana S."/>
            <person name="Pelin A."/>
            <person name="Sanders J."/>
            <person name="Corradi N."/>
        </authorList>
    </citation>
    <scope>NUCLEOTIDE SEQUENCE [LARGE SCALE GENOMIC DNA]</scope>
    <source>
        <strain evidence="2 3">MK1</strain>
    </source>
</reference>
<evidence type="ECO:0000313" key="3">
    <source>
        <dbReference type="Proteomes" id="UP000051530"/>
    </source>
</evidence>
<evidence type="ECO:0000256" key="1">
    <source>
        <dbReference type="SAM" id="MobiDB-lite"/>
    </source>
</evidence>
<protein>
    <submittedName>
        <fullName evidence="2">Dynein light chain type 1</fullName>
    </submittedName>
</protein>
<dbReference type="Gene3D" id="3.30.740.10">
    <property type="entry name" value="Protein Inhibitor Of Neuronal Nitric Oxide Synthase"/>
    <property type="match status" value="1"/>
</dbReference>
<dbReference type="SUPFAM" id="SSF54648">
    <property type="entry name" value="DLC"/>
    <property type="match status" value="1"/>
</dbReference>
<dbReference type="GO" id="GO:0007017">
    <property type="term" value="P:microtubule-based process"/>
    <property type="evidence" value="ECO:0007669"/>
    <property type="project" value="InterPro"/>
</dbReference>
<dbReference type="AlphaFoldDB" id="A0A0R0LY70"/>
<sequence length="118" mass="13190">MATKLESSTSVNSLNEKKDPKSQKEEQKPEHLAKIDGASCNNDIVEFIQDMIDKEKLTDSSPKFCKKLKKALDKNFGKEWNVFLGGHFCGSVGAVENGYIELTINKTLKVVAFRSYMG</sequence>
<dbReference type="VEuPathDB" id="MicrosporidiaDB:M153_3250005365"/>
<feature type="compositionally biased region" description="Basic and acidic residues" evidence="1">
    <location>
        <begin position="15"/>
        <end position="33"/>
    </location>
</feature>
<dbReference type="GO" id="GO:0030286">
    <property type="term" value="C:dynein complex"/>
    <property type="evidence" value="ECO:0007669"/>
    <property type="project" value="InterPro"/>
</dbReference>
<evidence type="ECO:0000313" key="2">
    <source>
        <dbReference type="EMBL" id="KRH94236.1"/>
    </source>
</evidence>
<feature type="region of interest" description="Disordered" evidence="1">
    <location>
        <begin position="1"/>
        <end position="33"/>
    </location>
</feature>
<dbReference type="Proteomes" id="UP000051530">
    <property type="component" value="Unassembled WGS sequence"/>
</dbReference>
<feature type="compositionally biased region" description="Polar residues" evidence="1">
    <location>
        <begin position="1"/>
        <end position="14"/>
    </location>
</feature>
<dbReference type="SMART" id="SM01375">
    <property type="entry name" value="Dynein_light"/>
    <property type="match status" value="1"/>
</dbReference>
<proteinExistence type="predicted"/>
<comment type="caution">
    <text evidence="2">The sequence shown here is derived from an EMBL/GenBank/DDBJ whole genome shotgun (WGS) entry which is preliminary data.</text>
</comment>
<name>A0A0R0LY70_9MICR</name>
<dbReference type="EMBL" id="LGUB01000110">
    <property type="protein sequence ID" value="KRH94236.1"/>
    <property type="molecule type" value="Genomic_DNA"/>
</dbReference>
<dbReference type="OrthoDB" id="2191060at2759"/>